<dbReference type="EMBL" id="AYKW01000045">
    <property type="protein sequence ID" value="PIL26038.1"/>
    <property type="molecule type" value="Genomic_DNA"/>
</dbReference>
<keyword evidence="1" id="KW-0175">Coiled coil</keyword>
<evidence type="ECO:0000313" key="2">
    <source>
        <dbReference type="EMBL" id="PIL26038.1"/>
    </source>
</evidence>
<feature type="coiled-coil region" evidence="1">
    <location>
        <begin position="272"/>
        <end position="328"/>
    </location>
</feature>
<evidence type="ECO:0000313" key="3">
    <source>
        <dbReference type="Proteomes" id="UP000230002"/>
    </source>
</evidence>
<reference evidence="2 3" key="1">
    <citation type="journal article" date="2015" name="Sci. Rep.">
        <title>Chromosome-level genome map provides insights into diverse defense mechanisms in the medicinal fungus Ganoderma sinense.</title>
        <authorList>
            <person name="Zhu Y."/>
            <person name="Xu J."/>
            <person name="Sun C."/>
            <person name="Zhou S."/>
            <person name="Xu H."/>
            <person name="Nelson D.R."/>
            <person name="Qian J."/>
            <person name="Song J."/>
            <person name="Luo H."/>
            <person name="Xiang L."/>
            <person name="Li Y."/>
            <person name="Xu Z."/>
            <person name="Ji A."/>
            <person name="Wang L."/>
            <person name="Lu S."/>
            <person name="Hayward A."/>
            <person name="Sun W."/>
            <person name="Li X."/>
            <person name="Schwartz D.C."/>
            <person name="Wang Y."/>
            <person name="Chen S."/>
        </authorList>
    </citation>
    <scope>NUCLEOTIDE SEQUENCE [LARGE SCALE GENOMIC DNA]</scope>
    <source>
        <strain evidence="2 3">ZZ0214-1</strain>
    </source>
</reference>
<comment type="caution">
    <text evidence="2">The sequence shown here is derived from an EMBL/GenBank/DDBJ whole genome shotgun (WGS) entry which is preliminary data.</text>
</comment>
<dbReference type="OrthoDB" id="5424209at2759"/>
<protein>
    <submittedName>
        <fullName evidence="2">Uncharacterized protein</fullName>
    </submittedName>
</protein>
<proteinExistence type="predicted"/>
<keyword evidence="3" id="KW-1185">Reference proteome</keyword>
<gene>
    <name evidence="2" type="ORF">GSI_11792</name>
</gene>
<evidence type="ECO:0000256" key="1">
    <source>
        <dbReference type="SAM" id="Coils"/>
    </source>
</evidence>
<dbReference type="AlphaFoldDB" id="A0A2G8RXI8"/>
<organism evidence="2 3">
    <name type="scientific">Ganoderma sinense ZZ0214-1</name>
    <dbReference type="NCBI Taxonomy" id="1077348"/>
    <lineage>
        <taxon>Eukaryota</taxon>
        <taxon>Fungi</taxon>
        <taxon>Dikarya</taxon>
        <taxon>Basidiomycota</taxon>
        <taxon>Agaricomycotina</taxon>
        <taxon>Agaricomycetes</taxon>
        <taxon>Polyporales</taxon>
        <taxon>Polyporaceae</taxon>
        <taxon>Ganoderma</taxon>
    </lineage>
</organism>
<accession>A0A2G8RXI8</accession>
<sequence length="549" mass="61705">MSFTSDTYTAVAPALVSEFERKFYWNGISADPPHLIYRSDLDSNPFPHPTPGDRWPYLPVKTAYGVFNTPLNPVWSSVAPLINASLKKRGIARSVLKTARFVTEHENGEKTLGPIVIWIALHPGKNTPSDARDASPEMLRILAEHGVEDAVVEWYEGKVERLVGPPLLRVTDSTNPSYYVRRPLTAALGMPIATMEMEREDAQGSLSFFFHESRDSKGELSARVFGVSCKHVLHKDMTVDYEFEGSGASRQYVHVCGDRRYNRFATETRDLIRENVDEAVSLAEEITRLEQKETRSDPEEAEEDKAALEKKKRLLEEVNSNNRKLQAFFTETDAGWHTIGLRIIGSTHWAPKIAVDVDELRYTRDIGTFELDPEKFRPNFKGNVVDLGNKFSSSELKKIFWPNGTNPTGMKFPSNRQLRIRGAVPREFLARPDCFDENGYPVYIVGKDGNTTDFTVGRYAGLEAYLCDESGQESIEAAVYNYSKTSGNFSAKGDSGSLIFTGNGQMLAILHSGMPRGFSSHVTFGTPAFWVIQQLKTKYKYADFAREAF</sequence>
<name>A0A2G8RXI8_9APHY</name>
<dbReference type="Proteomes" id="UP000230002">
    <property type="component" value="Unassembled WGS sequence"/>
</dbReference>